<dbReference type="InterPro" id="IPR050589">
    <property type="entry name" value="Ikaros_C2H2-ZF"/>
</dbReference>
<dbReference type="GO" id="GO:0005634">
    <property type="term" value="C:nucleus"/>
    <property type="evidence" value="ECO:0007669"/>
    <property type="project" value="UniProtKB-SubCell"/>
</dbReference>
<keyword evidence="8" id="KW-0238">DNA-binding</keyword>
<feature type="domain" description="C2H2-type" evidence="13">
    <location>
        <begin position="525"/>
        <end position="552"/>
    </location>
</feature>
<dbReference type="PANTHER" id="PTHR24404">
    <property type="entry name" value="ZINC FINGER PROTEIN"/>
    <property type="match status" value="1"/>
</dbReference>
<dbReference type="Pfam" id="PF00096">
    <property type="entry name" value="zf-C2H2"/>
    <property type="match status" value="2"/>
</dbReference>
<evidence type="ECO:0000256" key="4">
    <source>
        <dbReference type="ARBA" id="ARBA00022737"/>
    </source>
</evidence>
<dbReference type="Proteomes" id="UP000398389">
    <property type="component" value="Unassembled WGS sequence"/>
</dbReference>
<dbReference type="AlphaFoldDB" id="A0A5E8C0F5"/>
<evidence type="ECO:0000259" key="13">
    <source>
        <dbReference type="PROSITE" id="PS50157"/>
    </source>
</evidence>
<dbReference type="InterPro" id="IPR013087">
    <property type="entry name" value="Znf_C2H2_type"/>
</dbReference>
<dbReference type="PROSITE" id="PS50157">
    <property type="entry name" value="ZINC_FINGER_C2H2_2"/>
    <property type="match status" value="2"/>
</dbReference>
<dbReference type="FunFam" id="3.30.160.60:FF:000044">
    <property type="entry name" value="zinc finger protein 37 homolog"/>
    <property type="match status" value="1"/>
</dbReference>
<evidence type="ECO:0000256" key="12">
    <source>
        <dbReference type="SAM" id="MobiDB-lite"/>
    </source>
</evidence>
<dbReference type="PROSITE" id="PS00028">
    <property type="entry name" value="ZINC_FINGER_C2H2_1"/>
    <property type="match status" value="2"/>
</dbReference>
<evidence type="ECO:0000256" key="7">
    <source>
        <dbReference type="ARBA" id="ARBA00023015"/>
    </source>
</evidence>
<dbReference type="GO" id="GO:0000978">
    <property type="term" value="F:RNA polymerase II cis-regulatory region sequence-specific DNA binding"/>
    <property type="evidence" value="ECO:0007669"/>
    <property type="project" value="TreeGrafter"/>
</dbReference>
<dbReference type="GO" id="GO:0003700">
    <property type="term" value="F:DNA-binding transcription factor activity"/>
    <property type="evidence" value="ECO:0007669"/>
    <property type="project" value="TreeGrafter"/>
</dbReference>
<evidence type="ECO:0000256" key="3">
    <source>
        <dbReference type="ARBA" id="ARBA00022723"/>
    </source>
</evidence>
<evidence type="ECO:0000256" key="2">
    <source>
        <dbReference type="ARBA" id="ARBA00006991"/>
    </source>
</evidence>
<keyword evidence="4" id="KW-0677">Repeat</keyword>
<evidence type="ECO:0000313" key="15">
    <source>
        <dbReference type="Proteomes" id="UP000398389"/>
    </source>
</evidence>
<name>A0A5E8C0F5_9ASCO</name>
<evidence type="ECO:0000256" key="8">
    <source>
        <dbReference type="ARBA" id="ARBA00023125"/>
    </source>
</evidence>
<dbReference type="EMBL" id="CABVLU010000004">
    <property type="protein sequence ID" value="VVT56380.1"/>
    <property type="molecule type" value="Genomic_DNA"/>
</dbReference>
<proteinExistence type="inferred from homology"/>
<gene>
    <name evidence="14" type="ORF">SAPINGB_P005024</name>
</gene>
<keyword evidence="10" id="KW-0539">Nucleus</keyword>
<feature type="region of interest" description="Disordered" evidence="12">
    <location>
        <begin position="463"/>
        <end position="491"/>
    </location>
</feature>
<dbReference type="GeneID" id="43583839"/>
<organism evidence="14 15">
    <name type="scientific">Magnusiomyces paraingens</name>
    <dbReference type="NCBI Taxonomy" id="2606893"/>
    <lineage>
        <taxon>Eukaryota</taxon>
        <taxon>Fungi</taxon>
        <taxon>Dikarya</taxon>
        <taxon>Ascomycota</taxon>
        <taxon>Saccharomycotina</taxon>
        <taxon>Dipodascomycetes</taxon>
        <taxon>Dipodascales</taxon>
        <taxon>Dipodascaceae</taxon>
        <taxon>Magnusiomyces</taxon>
    </lineage>
</organism>
<protein>
    <recommendedName>
        <fullName evidence="13">C2H2-type domain-containing protein</fullName>
    </recommendedName>
</protein>
<feature type="compositionally biased region" description="Low complexity" evidence="12">
    <location>
        <begin position="463"/>
        <end position="472"/>
    </location>
</feature>
<dbReference type="Gene3D" id="3.30.160.60">
    <property type="entry name" value="Classic Zinc Finger"/>
    <property type="match status" value="2"/>
</dbReference>
<dbReference type="GO" id="GO:0006357">
    <property type="term" value="P:regulation of transcription by RNA polymerase II"/>
    <property type="evidence" value="ECO:0007669"/>
    <property type="project" value="TreeGrafter"/>
</dbReference>
<dbReference type="GO" id="GO:0008270">
    <property type="term" value="F:zinc ion binding"/>
    <property type="evidence" value="ECO:0007669"/>
    <property type="project" value="UniProtKB-KW"/>
</dbReference>
<feature type="region of interest" description="Disordered" evidence="12">
    <location>
        <begin position="56"/>
        <end position="79"/>
    </location>
</feature>
<evidence type="ECO:0000256" key="9">
    <source>
        <dbReference type="ARBA" id="ARBA00023163"/>
    </source>
</evidence>
<dbReference type="RefSeq" id="XP_031855630.1">
    <property type="nucleotide sequence ID" value="XM_031999739.1"/>
</dbReference>
<feature type="compositionally biased region" description="Low complexity" evidence="12">
    <location>
        <begin position="65"/>
        <end position="79"/>
    </location>
</feature>
<comment type="similarity">
    <text evidence="2">Belongs to the krueppel C2H2-type zinc-finger protein family.</text>
</comment>
<sequence>MTDICYEPQLFYQQVDTATTQDSQSQQQYPVMAYGKKPSFFNNMVNLTTLNSQASPNYIHSSHPSTSINTASASSSHSSDAPYDYLQQLDCPPLMYSPRSSVVSPETSIFTSASSTPDFQQRPVFSQNQTVINNHPIQTSPEGFVVAFDNSLPFCGSFLQDSSAQQLVPVGATMDPVYSSTTPATASENFCDPKAIAFPEQKLDQLQSQVPHYSNVAMPHSMMPIQSETYANFAHPSAYSQYTTARIPIQQLPTATNAAAAAAAAAAAGTPVPDLQDYFVLQSNTVAQFPQPLPSQMQSQPQMFASPTIQFYSKPAGVHNFQPAALPITPVSPNSTSVSSMITTTNNFTTAPIPEVPIILKSSQPHTFPTPSPSPVSLKRLRDDAGNNAGIIDLSQGSETNESNINFISSNINKNVDENAQKRIKMTHRSHHIHSAHLTECSHEHYDSESSCLVDSCISSSEISQSSTESNSRANSPKPRRASRKPSTVDEESKTFTCEHCDRKFRRQEHLKRHFRSLHTREKPFECKQCGKTFSRSDNLSQHARVHTKQIPSSPGNIRACNGLPSKRLRKATIIV</sequence>
<keyword evidence="5 11" id="KW-0863">Zinc-finger</keyword>
<dbReference type="SMART" id="SM00355">
    <property type="entry name" value="ZnF_C2H2"/>
    <property type="match status" value="2"/>
</dbReference>
<evidence type="ECO:0000256" key="10">
    <source>
        <dbReference type="ARBA" id="ARBA00023242"/>
    </source>
</evidence>
<comment type="subcellular location">
    <subcellularLocation>
        <location evidence="1">Nucleus</location>
    </subcellularLocation>
</comment>
<keyword evidence="9" id="KW-0804">Transcription</keyword>
<dbReference type="PANTHER" id="PTHR24404:SF114">
    <property type="entry name" value="KLUMPFUSS, ISOFORM B-RELATED"/>
    <property type="match status" value="1"/>
</dbReference>
<keyword evidence="3" id="KW-0479">Metal-binding</keyword>
<keyword evidence="6" id="KW-0862">Zinc</keyword>
<feature type="domain" description="C2H2-type" evidence="13">
    <location>
        <begin position="496"/>
        <end position="524"/>
    </location>
</feature>
<dbReference type="InterPro" id="IPR036236">
    <property type="entry name" value="Znf_C2H2_sf"/>
</dbReference>
<evidence type="ECO:0000256" key="11">
    <source>
        <dbReference type="PROSITE-ProRule" id="PRU00042"/>
    </source>
</evidence>
<dbReference type="OrthoDB" id="654211at2759"/>
<keyword evidence="15" id="KW-1185">Reference proteome</keyword>
<evidence type="ECO:0000256" key="1">
    <source>
        <dbReference type="ARBA" id="ARBA00004123"/>
    </source>
</evidence>
<evidence type="ECO:0000313" key="14">
    <source>
        <dbReference type="EMBL" id="VVT56380.1"/>
    </source>
</evidence>
<accession>A0A5E8C0F5</accession>
<reference evidence="14 15" key="1">
    <citation type="submission" date="2019-09" db="EMBL/GenBank/DDBJ databases">
        <authorList>
            <person name="Brejova B."/>
        </authorList>
    </citation>
    <scope>NUCLEOTIDE SEQUENCE [LARGE SCALE GENOMIC DNA]</scope>
</reference>
<evidence type="ECO:0000256" key="6">
    <source>
        <dbReference type="ARBA" id="ARBA00022833"/>
    </source>
</evidence>
<dbReference type="SUPFAM" id="SSF57667">
    <property type="entry name" value="beta-beta-alpha zinc fingers"/>
    <property type="match status" value="1"/>
</dbReference>
<evidence type="ECO:0000256" key="5">
    <source>
        <dbReference type="ARBA" id="ARBA00022771"/>
    </source>
</evidence>
<keyword evidence="7" id="KW-0805">Transcription regulation</keyword>